<sequence>MHRQHRFTLTQVLSFILFVVNLSILTAQAQNLPPARYDGFVYENRQGDLDSILIEAFFDPVCPDSRDSWASSQRSPLNTTVLVFGSSFTSSPYPTMTMHMFLLVLCISLIR</sequence>
<protein>
    <submittedName>
        <fullName evidence="3">Uncharacterized protein</fullName>
    </submittedName>
</protein>
<evidence type="ECO:0000313" key="4">
    <source>
        <dbReference type="Proteomes" id="UP001151752"/>
    </source>
</evidence>
<feature type="chain" id="PRO_5040510134" evidence="2">
    <location>
        <begin position="30"/>
        <end position="111"/>
    </location>
</feature>
<keyword evidence="1" id="KW-0812">Transmembrane</keyword>
<keyword evidence="1" id="KW-0472">Membrane</keyword>
<dbReference type="AlphaFoldDB" id="A0A9Q0SKQ5"/>
<evidence type="ECO:0000313" key="3">
    <source>
        <dbReference type="EMBL" id="KAJ6680987.1"/>
    </source>
</evidence>
<comment type="caution">
    <text evidence="3">The sequence shown here is derived from an EMBL/GenBank/DDBJ whole genome shotgun (WGS) entry which is preliminary data.</text>
</comment>
<keyword evidence="2" id="KW-0732">Signal</keyword>
<evidence type="ECO:0000256" key="2">
    <source>
        <dbReference type="SAM" id="SignalP"/>
    </source>
</evidence>
<dbReference type="Proteomes" id="UP001151752">
    <property type="component" value="Chromosome 5"/>
</dbReference>
<name>A0A9Q0SKQ5_9ROSI</name>
<dbReference type="EMBL" id="JAPFFM010000020">
    <property type="protein sequence ID" value="KAJ6680987.1"/>
    <property type="molecule type" value="Genomic_DNA"/>
</dbReference>
<feature type="signal peptide" evidence="2">
    <location>
        <begin position="1"/>
        <end position="29"/>
    </location>
</feature>
<gene>
    <name evidence="3" type="ORF">OIU74_019462</name>
</gene>
<keyword evidence="1" id="KW-1133">Transmembrane helix</keyword>
<reference evidence="3" key="2">
    <citation type="journal article" date="2023" name="Int. J. Mol. Sci.">
        <title>De Novo Assembly and Annotation of 11 Diverse Shrub Willow (Salix) Genomes Reveals Novel Gene Organization in Sex-Linked Regions.</title>
        <authorList>
            <person name="Hyden B."/>
            <person name="Feng K."/>
            <person name="Yates T.B."/>
            <person name="Jawdy S."/>
            <person name="Cereghino C."/>
            <person name="Smart L.B."/>
            <person name="Muchero W."/>
        </authorList>
    </citation>
    <scope>NUCLEOTIDE SEQUENCE</scope>
    <source>
        <tissue evidence="3">Shoot tip</tissue>
    </source>
</reference>
<evidence type="ECO:0000256" key="1">
    <source>
        <dbReference type="SAM" id="Phobius"/>
    </source>
</evidence>
<organism evidence="3 4">
    <name type="scientific">Salix koriyanagi</name>
    <dbReference type="NCBI Taxonomy" id="2511006"/>
    <lineage>
        <taxon>Eukaryota</taxon>
        <taxon>Viridiplantae</taxon>
        <taxon>Streptophyta</taxon>
        <taxon>Embryophyta</taxon>
        <taxon>Tracheophyta</taxon>
        <taxon>Spermatophyta</taxon>
        <taxon>Magnoliopsida</taxon>
        <taxon>eudicotyledons</taxon>
        <taxon>Gunneridae</taxon>
        <taxon>Pentapetalae</taxon>
        <taxon>rosids</taxon>
        <taxon>fabids</taxon>
        <taxon>Malpighiales</taxon>
        <taxon>Salicaceae</taxon>
        <taxon>Saliceae</taxon>
        <taxon>Salix</taxon>
    </lineage>
</organism>
<reference evidence="3" key="1">
    <citation type="submission" date="2022-11" db="EMBL/GenBank/DDBJ databases">
        <authorList>
            <person name="Hyden B.L."/>
            <person name="Feng K."/>
            <person name="Yates T."/>
            <person name="Jawdy S."/>
            <person name="Smart L.B."/>
            <person name="Muchero W."/>
        </authorList>
    </citation>
    <scope>NUCLEOTIDE SEQUENCE</scope>
    <source>
        <tissue evidence="3">Shoot tip</tissue>
    </source>
</reference>
<feature type="transmembrane region" description="Helical" evidence="1">
    <location>
        <begin position="93"/>
        <end position="110"/>
    </location>
</feature>
<keyword evidence="4" id="KW-1185">Reference proteome</keyword>
<dbReference type="PANTHER" id="PTHR33875">
    <property type="entry name" value="OS09G0542200 PROTEIN"/>
    <property type="match status" value="1"/>
</dbReference>
<proteinExistence type="predicted"/>
<accession>A0A9Q0SKQ5</accession>
<dbReference type="PANTHER" id="PTHR33875:SF2">
    <property type="entry name" value="ACR183CP"/>
    <property type="match status" value="1"/>
</dbReference>